<dbReference type="AlphaFoldDB" id="A0AAD6GLI0"/>
<comment type="caution">
    <text evidence="1">The sequence shown here is derived from an EMBL/GenBank/DDBJ whole genome shotgun (WGS) entry which is preliminary data.</text>
</comment>
<dbReference type="EMBL" id="JAQJAC010000010">
    <property type="protein sequence ID" value="KAJ5568623.1"/>
    <property type="molecule type" value="Genomic_DNA"/>
</dbReference>
<organism evidence="1 2">
    <name type="scientific">Penicillium hetheringtonii</name>
    <dbReference type="NCBI Taxonomy" id="911720"/>
    <lineage>
        <taxon>Eukaryota</taxon>
        <taxon>Fungi</taxon>
        <taxon>Dikarya</taxon>
        <taxon>Ascomycota</taxon>
        <taxon>Pezizomycotina</taxon>
        <taxon>Eurotiomycetes</taxon>
        <taxon>Eurotiomycetidae</taxon>
        <taxon>Eurotiales</taxon>
        <taxon>Aspergillaceae</taxon>
        <taxon>Penicillium</taxon>
    </lineage>
</organism>
<gene>
    <name evidence="1" type="ORF">N7450_011109</name>
</gene>
<accession>A0AAD6GLI0</accession>
<evidence type="ECO:0000313" key="1">
    <source>
        <dbReference type="EMBL" id="KAJ5568623.1"/>
    </source>
</evidence>
<evidence type="ECO:0000313" key="2">
    <source>
        <dbReference type="Proteomes" id="UP001216150"/>
    </source>
</evidence>
<reference evidence="1 2" key="1">
    <citation type="journal article" date="2023" name="IMA Fungus">
        <title>Comparative genomic study of the Penicillium genus elucidates a diverse pangenome and 15 lateral gene transfer events.</title>
        <authorList>
            <person name="Petersen C."/>
            <person name="Sorensen T."/>
            <person name="Nielsen M.R."/>
            <person name="Sondergaard T.E."/>
            <person name="Sorensen J.L."/>
            <person name="Fitzpatrick D.A."/>
            <person name="Frisvad J.C."/>
            <person name="Nielsen K.L."/>
        </authorList>
    </citation>
    <scope>NUCLEOTIDE SEQUENCE [LARGE SCALE GENOMIC DNA]</scope>
    <source>
        <strain evidence="1 2">IBT 29057</strain>
    </source>
</reference>
<name>A0AAD6GLI0_9EURO</name>
<sequence length="151" mass="16856">MEISSRNESRFGDALASGDGIAFQTDVNYGTININQWTRDIVVSKIVANAKFDTANKDAVSSYLPGTHIDVLPRLNVLQVKDIQLWIDGGKLNKIYWLNGMAGIGKPTIALTLARTYKRRVGAKDRQKYVRLGATFFSKVTRLSRTDRIHA</sequence>
<protein>
    <submittedName>
        <fullName evidence="1">Uncharacterized protein</fullName>
    </submittedName>
</protein>
<proteinExistence type="predicted"/>
<dbReference type="Proteomes" id="UP001216150">
    <property type="component" value="Unassembled WGS sequence"/>
</dbReference>
<keyword evidence="2" id="KW-1185">Reference proteome</keyword>